<keyword evidence="1" id="KW-0732">Signal</keyword>
<gene>
    <name evidence="2" type="ORF">C0601_09775</name>
</gene>
<reference evidence="2 3" key="1">
    <citation type="submission" date="2017-11" db="EMBL/GenBank/DDBJ databases">
        <title>Genome-resolved metagenomics identifies genetic mobility, metabolic interactions, and unexpected diversity in perchlorate-reducing communities.</title>
        <authorList>
            <person name="Barnum T.P."/>
            <person name="Figueroa I.A."/>
            <person name="Carlstrom C.I."/>
            <person name="Lucas L.N."/>
            <person name="Engelbrektson A.L."/>
            <person name="Coates J.D."/>
        </authorList>
    </citation>
    <scope>NUCLEOTIDE SEQUENCE [LARGE SCALE GENOMIC DNA]</scope>
    <source>
        <strain evidence="2">BM706</strain>
    </source>
</reference>
<organism evidence="2 3">
    <name type="scientific">Muiribacterium halophilum</name>
    <dbReference type="NCBI Taxonomy" id="2053465"/>
    <lineage>
        <taxon>Bacteria</taxon>
        <taxon>Candidatus Muiribacteriota</taxon>
        <taxon>Candidatus Muiribacteriia</taxon>
        <taxon>Candidatus Muiribacteriales</taxon>
        <taxon>Candidatus Muiribacteriaceae</taxon>
        <taxon>Candidatus Muiribacterium</taxon>
    </lineage>
</organism>
<feature type="chain" id="PRO_5014665972" evidence="1">
    <location>
        <begin position="25"/>
        <end position="84"/>
    </location>
</feature>
<evidence type="ECO:0000313" key="3">
    <source>
        <dbReference type="Proteomes" id="UP000234857"/>
    </source>
</evidence>
<dbReference type="AlphaFoldDB" id="A0A2N5ZDL0"/>
<sequence>MKNLIRLTVFTLIFVFMFSTVAFAAGDCDGGQCPLPTPDDDNGGCDDGQCPLPTPGDDCDGGQCPLPVPDDGGCDDGQCPLPVE</sequence>
<comment type="caution">
    <text evidence="2">The sequence shown here is derived from an EMBL/GenBank/DDBJ whole genome shotgun (WGS) entry which is preliminary data.</text>
</comment>
<feature type="signal peptide" evidence="1">
    <location>
        <begin position="1"/>
        <end position="24"/>
    </location>
</feature>
<protein>
    <submittedName>
        <fullName evidence="2">Uncharacterized protein</fullName>
    </submittedName>
</protein>
<evidence type="ECO:0000313" key="2">
    <source>
        <dbReference type="EMBL" id="PLX16756.1"/>
    </source>
</evidence>
<proteinExistence type="predicted"/>
<dbReference type="EMBL" id="PKTG01000107">
    <property type="protein sequence ID" value="PLX16756.1"/>
    <property type="molecule type" value="Genomic_DNA"/>
</dbReference>
<dbReference type="Proteomes" id="UP000234857">
    <property type="component" value="Unassembled WGS sequence"/>
</dbReference>
<name>A0A2N5ZDL0_MUIH1</name>
<evidence type="ECO:0000256" key="1">
    <source>
        <dbReference type="SAM" id="SignalP"/>
    </source>
</evidence>
<accession>A0A2N5ZDL0</accession>